<reference evidence="3 4" key="1">
    <citation type="submission" date="2019-11" db="EMBL/GenBank/DDBJ databases">
        <title>The genome sequence of Methylocystis heyeri.</title>
        <authorList>
            <person name="Oshkin I.Y."/>
            <person name="Miroshnikov K."/>
            <person name="Dedysh S.N."/>
        </authorList>
    </citation>
    <scope>NUCLEOTIDE SEQUENCE [LARGE SCALE GENOMIC DNA]</scope>
    <source>
        <strain evidence="3 4">H2</strain>
    </source>
</reference>
<dbReference type="PROSITE" id="PS50943">
    <property type="entry name" value="HTH_CROC1"/>
    <property type="match status" value="1"/>
</dbReference>
<dbReference type="SMART" id="SM00530">
    <property type="entry name" value="HTH_XRE"/>
    <property type="match status" value="1"/>
</dbReference>
<feature type="domain" description="HTH cro/C1-type" evidence="2">
    <location>
        <begin position="13"/>
        <end position="62"/>
    </location>
</feature>
<proteinExistence type="predicted"/>
<sequence length="87" mass="9624">MPIIVNLDVMLAKRKMRSRDLAARIGIAEQNVSLLKSGKVKGVRFDTLEKICEVLDCQPGDILEYRSEKTTEDGQENAATPPAPPSR</sequence>
<dbReference type="RefSeq" id="WP_136495929.1">
    <property type="nucleotide sequence ID" value="NZ_CP046052.1"/>
</dbReference>
<dbReference type="GO" id="GO:0003677">
    <property type="term" value="F:DNA binding"/>
    <property type="evidence" value="ECO:0007669"/>
    <property type="project" value="InterPro"/>
</dbReference>
<dbReference type="Pfam" id="PF13443">
    <property type="entry name" value="HTH_26"/>
    <property type="match status" value="1"/>
</dbReference>
<dbReference type="Proteomes" id="UP000309061">
    <property type="component" value="Chromosome"/>
</dbReference>
<organism evidence="3 4">
    <name type="scientific">Methylocystis heyeri</name>
    <dbReference type="NCBI Taxonomy" id="391905"/>
    <lineage>
        <taxon>Bacteria</taxon>
        <taxon>Pseudomonadati</taxon>
        <taxon>Pseudomonadota</taxon>
        <taxon>Alphaproteobacteria</taxon>
        <taxon>Hyphomicrobiales</taxon>
        <taxon>Methylocystaceae</taxon>
        <taxon>Methylocystis</taxon>
    </lineage>
</organism>
<dbReference type="PANTHER" id="PTHR37301:SF1">
    <property type="entry name" value="DNA-BINDING PROTEIN"/>
    <property type="match status" value="1"/>
</dbReference>
<dbReference type="PANTHER" id="PTHR37301">
    <property type="entry name" value="DNA-BINDING PROTEIN-RELATED"/>
    <property type="match status" value="1"/>
</dbReference>
<name>A0A6B8KFC1_9HYPH</name>
<dbReference type="KEGG" id="mhey:H2LOC_008050"/>
<dbReference type="SUPFAM" id="SSF47413">
    <property type="entry name" value="lambda repressor-like DNA-binding domains"/>
    <property type="match status" value="1"/>
</dbReference>
<dbReference type="AlphaFoldDB" id="A0A6B8KFC1"/>
<evidence type="ECO:0000259" key="2">
    <source>
        <dbReference type="PROSITE" id="PS50943"/>
    </source>
</evidence>
<accession>A0A6B8KFC1</accession>
<dbReference type="CDD" id="cd00093">
    <property type="entry name" value="HTH_XRE"/>
    <property type="match status" value="1"/>
</dbReference>
<feature type="region of interest" description="Disordered" evidence="1">
    <location>
        <begin position="65"/>
        <end position="87"/>
    </location>
</feature>
<dbReference type="InterPro" id="IPR010982">
    <property type="entry name" value="Lambda_DNA-bd_dom_sf"/>
</dbReference>
<protein>
    <submittedName>
        <fullName evidence="3">Helix-turn-helix domain-containing protein</fullName>
    </submittedName>
</protein>
<dbReference type="Gene3D" id="1.10.260.40">
    <property type="entry name" value="lambda repressor-like DNA-binding domains"/>
    <property type="match status" value="1"/>
</dbReference>
<dbReference type="OrthoDB" id="9805309at2"/>
<evidence type="ECO:0000256" key="1">
    <source>
        <dbReference type="SAM" id="MobiDB-lite"/>
    </source>
</evidence>
<evidence type="ECO:0000313" key="4">
    <source>
        <dbReference type="Proteomes" id="UP000309061"/>
    </source>
</evidence>
<keyword evidence="4" id="KW-1185">Reference proteome</keyword>
<evidence type="ECO:0000313" key="3">
    <source>
        <dbReference type="EMBL" id="QGM45655.1"/>
    </source>
</evidence>
<dbReference type="EMBL" id="CP046052">
    <property type="protein sequence ID" value="QGM45655.1"/>
    <property type="molecule type" value="Genomic_DNA"/>
</dbReference>
<gene>
    <name evidence="3" type="ORF">H2LOC_008050</name>
</gene>
<dbReference type="InterPro" id="IPR001387">
    <property type="entry name" value="Cro/C1-type_HTH"/>
</dbReference>